<dbReference type="GO" id="GO:0005524">
    <property type="term" value="F:ATP binding"/>
    <property type="evidence" value="ECO:0007669"/>
    <property type="project" value="UniProtKB-KW"/>
</dbReference>
<evidence type="ECO:0000259" key="18">
    <source>
        <dbReference type="PROSITE" id="PS51194"/>
    </source>
</evidence>
<evidence type="ECO:0000256" key="15">
    <source>
        <dbReference type="SAM" id="MobiDB-lite"/>
    </source>
</evidence>
<dbReference type="InterPro" id="IPR050628">
    <property type="entry name" value="SNF2_RAD54_helicase_TF"/>
</dbReference>
<dbReference type="InterPro" id="IPR038718">
    <property type="entry name" value="SNF2-like_sf"/>
</dbReference>
<dbReference type="GO" id="GO:0016818">
    <property type="term" value="F:hydrolase activity, acting on acid anhydrides, in phosphorus-containing anhydrides"/>
    <property type="evidence" value="ECO:0007669"/>
    <property type="project" value="InterPro"/>
</dbReference>
<dbReference type="GO" id="GO:0004386">
    <property type="term" value="F:helicase activity"/>
    <property type="evidence" value="ECO:0007669"/>
    <property type="project" value="UniProtKB-KW"/>
</dbReference>
<keyword evidence="6" id="KW-0227">DNA damage</keyword>
<dbReference type="Pfam" id="PF00271">
    <property type="entry name" value="Helicase_C"/>
    <property type="match status" value="1"/>
</dbReference>
<reference evidence="19" key="2">
    <citation type="submission" date="2014-06" db="EMBL/GenBank/DDBJ databases">
        <title>The complete genome of Blastobotrys (Arxula) adeninivorans LS3 - a yeast of biotechnological interest.</title>
        <authorList>
            <person name="Kunze G."/>
            <person name="Gaillardin C."/>
            <person name="Czernicka M."/>
            <person name="Durrens P."/>
            <person name="Martin T."/>
            <person name="Boer E."/>
            <person name="Gabaldon T."/>
            <person name="Cruz J."/>
            <person name="Talla E."/>
            <person name="Marck C."/>
            <person name="Goffeau A."/>
            <person name="Barbe V."/>
            <person name="Baret P."/>
            <person name="Baronian K."/>
            <person name="Beier S."/>
            <person name="Bleykasten C."/>
            <person name="Bode R."/>
            <person name="Casaregola S."/>
            <person name="Despons L."/>
            <person name="Fairhead C."/>
            <person name="Giersberg M."/>
            <person name="Gierski P."/>
            <person name="Hahnel U."/>
            <person name="Hartmann A."/>
            <person name="Jankowska D."/>
            <person name="Jubin C."/>
            <person name="Jung P."/>
            <person name="Lafontaine I."/>
            <person name="Leh-Louis V."/>
            <person name="Lemaire M."/>
            <person name="Marcet-Houben M."/>
            <person name="Mascher M."/>
            <person name="Morel G."/>
            <person name="Richard G.-F."/>
            <person name="Riechen J."/>
            <person name="Sacerdot C."/>
            <person name="Sarkar A."/>
            <person name="Savel G."/>
            <person name="Schacherer J."/>
            <person name="Sherman D."/>
            <person name="Straub M.-L."/>
            <person name="Stein N."/>
            <person name="Thierry A."/>
            <person name="Trautwein-Schult A."/>
            <person name="Westhof E."/>
            <person name="Worch S."/>
            <person name="Dujon B."/>
            <person name="Souciet J.-L."/>
            <person name="Wincker P."/>
            <person name="Scholz U."/>
            <person name="Neuveglise N."/>
        </authorList>
    </citation>
    <scope>NUCLEOTIDE SEQUENCE</scope>
    <source>
        <strain evidence="19">LS3</strain>
    </source>
</reference>
<dbReference type="PANTHER" id="PTHR45626:SF22">
    <property type="entry name" value="DNA REPAIR PROTEIN RAD5"/>
    <property type="match status" value="1"/>
</dbReference>
<protein>
    <recommendedName>
        <fullName evidence="3">DNA repair protein RAD5</fullName>
    </recommendedName>
</protein>
<proteinExistence type="inferred from homology"/>
<feature type="region of interest" description="Disordered" evidence="15">
    <location>
        <begin position="24"/>
        <end position="53"/>
    </location>
</feature>
<dbReference type="PROSITE" id="PS51192">
    <property type="entry name" value="HELICASE_ATP_BIND_1"/>
    <property type="match status" value="1"/>
</dbReference>
<dbReference type="InterPro" id="IPR001841">
    <property type="entry name" value="Znf_RING"/>
</dbReference>
<keyword evidence="8" id="KW-0378">Hydrolase</keyword>
<evidence type="ECO:0000256" key="7">
    <source>
        <dbReference type="ARBA" id="ARBA00022771"/>
    </source>
</evidence>
<dbReference type="InterPro" id="IPR049730">
    <property type="entry name" value="SNF2/RAD54-like_C"/>
</dbReference>
<evidence type="ECO:0000259" key="16">
    <source>
        <dbReference type="PROSITE" id="PS50089"/>
    </source>
</evidence>
<evidence type="ECO:0000256" key="5">
    <source>
        <dbReference type="ARBA" id="ARBA00022741"/>
    </source>
</evidence>
<evidence type="ECO:0000313" key="19">
    <source>
        <dbReference type="EMBL" id="CDP36303.1"/>
    </source>
</evidence>
<keyword evidence="11" id="KW-0067">ATP-binding</keyword>
<feature type="compositionally biased region" description="Basic and acidic residues" evidence="15">
    <location>
        <begin position="145"/>
        <end position="157"/>
    </location>
</feature>
<reference evidence="19" key="1">
    <citation type="submission" date="2014-02" db="EMBL/GenBank/DDBJ databases">
        <authorList>
            <person name="Genoscope - CEA"/>
        </authorList>
    </citation>
    <scope>NUCLEOTIDE SEQUENCE</scope>
    <source>
        <strain evidence="19">LS3</strain>
    </source>
</reference>
<accession>A0A060T5S8</accession>
<sequence length="1180" mass="132846">MGLGDKWMQDHSAELQAYNNHYSSTDKGYFSGKTEPDDAHTEPSPAQEASQAVQFRSNVEAVVGPVSDSILDRLLTESKGDVQLAVNLFFDWSQTALTSATDKPVTNGGEKRGTSPGPSTPGQSPVHKKAKTGTITSSEPIEPTIEQREPSNEKAQHSDPNGPIDQSVEHNEPVGPVEPVEPVDAIEAVEPEQEGPAIELPIKNPTQGSDVGRKLGLVKSWTQRFIGSFQAEIIATRSGKNLIEFGEKLIVKRIPPSHSSRSTNDDFVVRVMRERDHTEIARLSEPDARFVAVLVDAGLCQFTATGIFADDKVRLGDYMIIQVECFLLRSAFSIRIDNPIHDHSSSKVASFDNSIETSDDKHMRLRQLGLVNLFNKINFNDASSLTQQMETPDLMKATELMGNAPPPPSQDDSKDFNQDQLDALYKRAAMPDAHLPEADPPSSFNIELRPYQKKGLSWMIQKETSEQDLSQSDLQHEPMHPLWKSFSWPSQLDYVDTNGCTDDDFEHENVFYANLYSGELSLEFPRQKKSVLGGILADEMGLGKTISTLSLMHSSKYSPSEPPEPDFARHTTLIVAPMSLLSQWESEVYRASKPGTVRVLLYYGQSSGQNLTKLLCGNQPESQVPNVLITSYGTLLSEHTRMLSYLKKTTTKKEVSHWFDNKDLQFFGLYGVKFFRVVLDEGHSIRNRNSKTSKACYDLRADRRWVLTGTPIVNKLEDLYSIVKFLGVEPWNNFSFWKAFITAPFESKGYVQAMNVVQSVMEPIVLRRTKDMKQSDGSPLVQLPPKTISIQRIKFSEDEHDLYKFVFARARSSFNKRLESGSAMKSYTTILTQIMRLRQVCCHPLLVSQAALFRDQIDEIEAGTQLDGATTEEVAADLGGLVDLQDKDFQSLLSRFSESEEARDIQSYGAEVMKSVLDGAEQECPICTEDIPEDQQAVTECWHMSCLECLIQHIEFQRNKGETPRCHICRSTISMERIYRVVRQMKEDGSVTVMLKRYRGKGQSAKIQALLNQLRPLYHGKIEEKGPIRTVVFSQFTSFLDIIQRELVAEGFNVLRFDGSMNQRARADVLEEFKNSQTSQVLLLSLRAGGVGLNLVCANRAYLMDPWWSFAVEAQAIDRIHRMGQVSPVQVVRFIIEGSLEERMLKIQERKKFLASTLGLSEEEKKAQRLEDIRILFEDD</sequence>
<dbReference type="CDD" id="cd18793">
    <property type="entry name" value="SF2_C_SNF"/>
    <property type="match status" value="1"/>
</dbReference>
<evidence type="ECO:0000256" key="4">
    <source>
        <dbReference type="ARBA" id="ARBA00022723"/>
    </source>
</evidence>
<dbReference type="Pfam" id="PF08797">
    <property type="entry name" value="HIRAN"/>
    <property type="match status" value="1"/>
</dbReference>
<dbReference type="AlphaFoldDB" id="A0A060T5S8"/>
<dbReference type="InterPro" id="IPR014905">
    <property type="entry name" value="HIRAN"/>
</dbReference>
<keyword evidence="12" id="KW-0234">DNA repair</keyword>
<dbReference type="Gene3D" id="3.40.50.300">
    <property type="entry name" value="P-loop containing nucleotide triphosphate hydrolases"/>
    <property type="match status" value="2"/>
</dbReference>
<dbReference type="Pfam" id="PF00176">
    <property type="entry name" value="SNF2-rel_dom"/>
    <property type="match status" value="1"/>
</dbReference>
<keyword evidence="7 14" id="KW-0863">Zinc-finger</keyword>
<dbReference type="InterPro" id="IPR014001">
    <property type="entry name" value="Helicase_ATP-bd"/>
</dbReference>
<dbReference type="SUPFAM" id="SSF57850">
    <property type="entry name" value="RING/U-box"/>
    <property type="match status" value="1"/>
</dbReference>
<dbReference type="SUPFAM" id="SSF52540">
    <property type="entry name" value="P-loop containing nucleoside triphosphate hydrolases"/>
    <property type="match status" value="2"/>
</dbReference>
<dbReference type="PhylomeDB" id="A0A060T5S8"/>
<comment type="subcellular location">
    <subcellularLocation>
        <location evidence="1">Nucleus</location>
    </subcellularLocation>
</comment>
<evidence type="ECO:0000256" key="2">
    <source>
        <dbReference type="ARBA" id="ARBA00007025"/>
    </source>
</evidence>
<keyword evidence="4" id="KW-0479">Metal-binding</keyword>
<dbReference type="SMART" id="SM00910">
    <property type="entry name" value="HIRAN"/>
    <property type="match status" value="1"/>
</dbReference>
<evidence type="ECO:0000256" key="12">
    <source>
        <dbReference type="ARBA" id="ARBA00023204"/>
    </source>
</evidence>
<feature type="region of interest" description="Disordered" evidence="15">
    <location>
        <begin position="100"/>
        <end position="178"/>
    </location>
</feature>
<keyword evidence="13" id="KW-0539">Nucleus</keyword>
<dbReference type="GO" id="GO:0006281">
    <property type="term" value="P:DNA repair"/>
    <property type="evidence" value="ECO:0007669"/>
    <property type="project" value="UniProtKB-KW"/>
</dbReference>
<comment type="similarity">
    <text evidence="2">Belongs to the SNF2/RAD54 helicase family.</text>
</comment>
<dbReference type="SMART" id="SM00490">
    <property type="entry name" value="HELICc"/>
    <property type="match status" value="1"/>
</dbReference>
<feature type="domain" description="RING-type" evidence="16">
    <location>
        <begin position="924"/>
        <end position="970"/>
    </location>
</feature>
<dbReference type="InterPro" id="IPR013083">
    <property type="entry name" value="Znf_RING/FYVE/PHD"/>
</dbReference>
<evidence type="ECO:0000256" key="3">
    <source>
        <dbReference type="ARBA" id="ARBA00013412"/>
    </source>
</evidence>
<dbReference type="InterPro" id="IPR027417">
    <property type="entry name" value="P-loop_NTPase"/>
</dbReference>
<dbReference type="SMART" id="SM00487">
    <property type="entry name" value="DEXDc"/>
    <property type="match status" value="1"/>
</dbReference>
<dbReference type="PANTHER" id="PTHR45626">
    <property type="entry name" value="TRANSCRIPTION TERMINATION FACTOR 2-RELATED"/>
    <property type="match status" value="1"/>
</dbReference>
<evidence type="ECO:0000256" key="14">
    <source>
        <dbReference type="PROSITE-ProRule" id="PRU00175"/>
    </source>
</evidence>
<gene>
    <name evidence="19" type="ORF">GNLVRS02_ARAD1B09856g</name>
</gene>
<evidence type="ECO:0000256" key="13">
    <source>
        <dbReference type="ARBA" id="ARBA00023242"/>
    </source>
</evidence>
<name>A0A060T5S8_BLAAD</name>
<dbReference type="PROSITE" id="PS50089">
    <property type="entry name" value="ZF_RING_2"/>
    <property type="match status" value="1"/>
</dbReference>
<evidence type="ECO:0000256" key="1">
    <source>
        <dbReference type="ARBA" id="ARBA00004123"/>
    </source>
</evidence>
<evidence type="ECO:0000256" key="11">
    <source>
        <dbReference type="ARBA" id="ARBA00022840"/>
    </source>
</evidence>
<evidence type="ECO:0000256" key="8">
    <source>
        <dbReference type="ARBA" id="ARBA00022801"/>
    </source>
</evidence>
<dbReference type="CDD" id="cd18008">
    <property type="entry name" value="DEXDc_SHPRH-like"/>
    <property type="match status" value="1"/>
</dbReference>
<feature type="domain" description="Helicase ATP-binding" evidence="17">
    <location>
        <begin position="525"/>
        <end position="729"/>
    </location>
</feature>
<dbReference type="GO" id="GO:0005634">
    <property type="term" value="C:nucleus"/>
    <property type="evidence" value="ECO:0007669"/>
    <property type="project" value="UniProtKB-SubCell"/>
</dbReference>
<dbReference type="Gene3D" id="3.40.50.10810">
    <property type="entry name" value="Tandem AAA-ATPase domain"/>
    <property type="match status" value="1"/>
</dbReference>
<dbReference type="GO" id="GO:0003676">
    <property type="term" value="F:nucleic acid binding"/>
    <property type="evidence" value="ECO:0007669"/>
    <property type="project" value="InterPro"/>
</dbReference>
<evidence type="ECO:0000256" key="10">
    <source>
        <dbReference type="ARBA" id="ARBA00022833"/>
    </source>
</evidence>
<evidence type="ECO:0000259" key="17">
    <source>
        <dbReference type="PROSITE" id="PS51192"/>
    </source>
</evidence>
<dbReference type="Gene3D" id="3.30.40.10">
    <property type="entry name" value="Zinc/RING finger domain, C3HC4 (zinc finger)"/>
    <property type="match status" value="1"/>
</dbReference>
<keyword evidence="10" id="KW-0862">Zinc</keyword>
<keyword evidence="5" id="KW-0547">Nucleotide-binding</keyword>
<dbReference type="GO" id="GO:0008270">
    <property type="term" value="F:zinc ion binding"/>
    <property type="evidence" value="ECO:0007669"/>
    <property type="project" value="UniProtKB-KW"/>
</dbReference>
<feature type="domain" description="Helicase C-terminal" evidence="18">
    <location>
        <begin position="1013"/>
        <end position="1171"/>
    </location>
</feature>
<dbReference type="PROSITE" id="PS51194">
    <property type="entry name" value="HELICASE_CTER"/>
    <property type="match status" value="1"/>
</dbReference>
<keyword evidence="9" id="KW-0347">Helicase</keyword>
<dbReference type="InterPro" id="IPR000330">
    <property type="entry name" value="SNF2_N"/>
</dbReference>
<evidence type="ECO:0000256" key="6">
    <source>
        <dbReference type="ARBA" id="ARBA00022763"/>
    </source>
</evidence>
<dbReference type="GO" id="GO:0008094">
    <property type="term" value="F:ATP-dependent activity, acting on DNA"/>
    <property type="evidence" value="ECO:0007669"/>
    <property type="project" value="TreeGrafter"/>
</dbReference>
<evidence type="ECO:0000256" key="9">
    <source>
        <dbReference type="ARBA" id="ARBA00022806"/>
    </source>
</evidence>
<feature type="compositionally biased region" description="Low complexity" evidence="15">
    <location>
        <begin position="114"/>
        <end position="125"/>
    </location>
</feature>
<dbReference type="InterPro" id="IPR001650">
    <property type="entry name" value="Helicase_C-like"/>
</dbReference>
<organism evidence="19">
    <name type="scientific">Blastobotrys adeninivorans</name>
    <name type="common">Yeast</name>
    <name type="synonym">Arxula adeninivorans</name>
    <dbReference type="NCBI Taxonomy" id="409370"/>
    <lineage>
        <taxon>Eukaryota</taxon>
        <taxon>Fungi</taxon>
        <taxon>Dikarya</taxon>
        <taxon>Ascomycota</taxon>
        <taxon>Saccharomycotina</taxon>
        <taxon>Dipodascomycetes</taxon>
        <taxon>Dipodascales</taxon>
        <taxon>Trichomonascaceae</taxon>
        <taxon>Blastobotrys</taxon>
    </lineage>
</organism>
<dbReference type="EMBL" id="HG937692">
    <property type="protein sequence ID" value="CDP36303.1"/>
    <property type="molecule type" value="Genomic_DNA"/>
</dbReference>